<keyword evidence="7" id="KW-1185">Reference proteome</keyword>
<reference evidence="6 7" key="1">
    <citation type="submission" date="2019-02" db="EMBL/GenBank/DDBJ databases">
        <title>Deep-cultivation of Planctomycetes and their phenomic and genomic characterization uncovers novel biology.</title>
        <authorList>
            <person name="Wiegand S."/>
            <person name="Jogler M."/>
            <person name="Boedeker C."/>
            <person name="Pinto D."/>
            <person name="Vollmers J."/>
            <person name="Rivas-Marin E."/>
            <person name="Kohn T."/>
            <person name="Peeters S.H."/>
            <person name="Heuer A."/>
            <person name="Rast P."/>
            <person name="Oberbeckmann S."/>
            <person name="Bunk B."/>
            <person name="Jeske O."/>
            <person name="Meyerdierks A."/>
            <person name="Storesund J.E."/>
            <person name="Kallscheuer N."/>
            <person name="Luecker S."/>
            <person name="Lage O.M."/>
            <person name="Pohl T."/>
            <person name="Merkel B.J."/>
            <person name="Hornburger P."/>
            <person name="Mueller R.-W."/>
            <person name="Bruemmer F."/>
            <person name="Labrenz M."/>
            <person name="Spormann A.M."/>
            <person name="Op den Camp H."/>
            <person name="Overmann J."/>
            <person name="Amann R."/>
            <person name="Jetten M.S.M."/>
            <person name="Mascher T."/>
            <person name="Medema M.H."/>
            <person name="Devos D.P."/>
            <person name="Kaster A.-K."/>
            <person name="Ovreas L."/>
            <person name="Rohde M."/>
            <person name="Galperin M.Y."/>
            <person name="Jogler C."/>
        </authorList>
    </citation>
    <scope>NUCLEOTIDE SEQUENCE [LARGE SCALE GENOMIC DNA]</scope>
    <source>
        <strain evidence="6 7">HG66A1</strain>
    </source>
</reference>
<dbReference type="RefSeq" id="WP_145193144.1">
    <property type="nucleotide sequence ID" value="NZ_CP036266.1"/>
</dbReference>
<dbReference type="Proteomes" id="UP000320421">
    <property type="component" value="Chromosome"/>
</dbReference>
<evidence type="ECO:0000256" key="3">
    <source>
        <dbReference type="SAM" id="Coils"/>
    </source>
</evidence>
<protein>
    <recommendedName>
        <fullName evidence="8">Recombinase family protein</fullName>
    </recommendedName>
</protein>
<evidence type="ECO:0000256" key="1">
    <source>
        <dbReference type="ARBA" id="ARBA00023125"/>
    </source>
</evidence>
<name>A0A517PYI7_9PLAN</name>
<dbReference type="PANTHER" id="PTHR30461">
    <property type="entry name" value="DNA-INVERTASE FROM LAMBDOID PROPHAGE"/>
    <property type="match status" value="1"/>
</dbReference>
<evidence type="ECO:0008006" key="8">
    <source>
        <dbReference type="Google" id="ProtNLM"/>
    </source>
</evidence>
<dbReference type="Pfam" id="PF00239">
    <property type="entry name" value="Resolvase"/>
    <property type="match status" value="1"/>
</dbReference>
<dbReference type="SMART" id="SM00857">
    <property type="entry name" value="Resolvase"/>
    <property type="match status" value="1"/>
</dbReference>
<evidence type="ECO:0000259" key="4">
    <source>
        <dbReference type="PROSITE" id="PS51736"/>
    </source>
</evidence>
<dbReference type="GO" id="GO:0003677">
    <property type="term" value="F:DNA binding"/>
    <property type="evidence" value="ECO:0007669"/>
    <property type="project" value="UniProtKB-KW"/>
</dbReference>
<keyword evidence="2" id="KW-0233">DNA recombination</keyword>
<dbReference type="PROSITE" id="PS51737">
    <property type="entry name" value="RECOMBINASE_DNA_BIND"/>
    <property type="match status" value="1"/>
</dbReference>
<evidence type="ECO:0000313" key="7">
    <source>
        <dbReference type="Proteomes" id="UP000320421"/>
    </source>
</evidence>
<dbReference type="InterPro" id="IPR036162">
    <property type="entry name" value="Resolvase-like_N_sf"/>
</dbReference>
<organism evidence="6 7">
    <name type="scientific">Gimesia chilikensis</name>
    <dbReference type="NCBI Taxonomy" id="2605989"/>
    <lineage>
        <taxon>Bacteria</taxon>
        <taxon>Pseudomonadati</taxon>
        <taxon>Planctomycetota</taxon>
        <taxon>Planctomycetia</taxon>
        <taxon>Planctomycetales</taxon>
        <taxon>Planctomycetaceae</taxon>
        <taxon>Gimesia</taxon>
    </lineage>
</organism>
<evidence type="ECO:0000313" key="6">
    <source>
        <dbReference type="EMBL" id="QDT24445.1"/>
    </source>
</evidence>
<feature type="domain" description="Recombinase" evidence="5">
    <location>
        <begin position="173"/>
        <end position="288"/>
    </location>
</feature>
<dbReference type="EMBL" id="CP036266">
    <property type="protein sequence ID" value="QDT24445.1"/>
    <property type="molecule type" value="Genomic_DNA"/>
</dbReference>
<dbReference type="InterPro" id="IPR011109">
    <property type="entry name" value="DNA_bind_recombinase_dom"/>
</dbReference>
<dbReference type="Pfam" id="PF07508">
    <property type="entry name" value="Recombinase"/>
    <property type="match status" value="1"/>
</dbReference>
<dbReference type="GO" id="GO:0000150">
    <property type="term" value="F:DNA strand exchange activity"/>
    <property type="evidence" value="ECO:0007669"/>
    <property type="project" value="InterPro"/>
</dbReference>
<dbReference type="CDD" id="cd00338">
    <property type="entry name" value="Ser_Recombinase"/>
    <property type="match status" value="1"/>
</dbReference>
<accession>A0A517PYI7</accession>
<dbReference type="AlphaFoldDB" id="A0A517PYI7"/>
<dbReference type="InterPro" id="IPR050639">
    <property type="entry name" value="SSR_resolvase"/>
</dbReference>
<dbReference type="OrthoDB" id="9791494at2"/>
<dbReference type="PROSITE" id="PS51736">
    <property type="entry name" value="RECOMBINASES_3"/>
    <property type="match status" value="1"/>
</dbReference>
<dbReference type="SUPFAM" id="SSF53041">
    <property type="entry name" value="Resolvase-like"/>
    <property type="match status" value="1"/>
</dbReference>
<evidence type="ECO:0000259" key="5">
    <source>
        <dbReference type="PROSITE" id="PS51737"/>
    </source>
</evidence>
<dbReference type="Gene3D" id="3.40.50.1390">
    <property type="entry name" value="Resolvase, N-terminal catalytic domain"/>
    <property type="match status" value="1"/>
</dbReference>
<feature type="domain" description="Resolvase/invertase-type recombinase catalytic" evidence="4">
    <location>
        <begin position="3"/>
        <end position="163"/>
    </location>
</feature>
<proteinExistence type="predicted"/>
<feature type="coiled-coil region" evidence="3">
    <location>
        <begin position="405"/>
        <end position="435"/>
    </location>
</feature>
<dbReference type="PANTHER" id="PTHR30461:SF2">
    <property type="entry name" value="SERINE RECOMBINASE PINE-RELATED"/>
    <property type="match status" value="1"/>
</dbReference>
<dbReference type="Gene3D" id="3.90.1750.20">
    <property type="entry name" value="Putative Large Serine Recombinase, Chain B, Domain 2"/>
    <property type="match status" value="1"/>
</dbReference>
<sequence>MALVYSYLRFSSKKQELGDSKRRQLELGQKWIARNKHTESNLKFQDLGVSAFRGRNKHSGALKKFITMCQAGDIEPGAILLVENLDRLSREGADEAFVMFKQILSAGVNIAVLKPDERLYTKESIKDFFSLLMPLMYFHIAYIESKNKSDRLKSSWNNKRDKKEIFNKRCPAWIGYDDEKKCFVLNSGAKAIQFIFEQTAEGQSQKQILKSLQKQINPIGTSGKWNLSYIAKVLNDTATYGELQPMEYDHQKGKKVPAGQPIEDYYPAAISQDLWYMAQNEKGKRKPNIAKHDPYVNIFKGLVFNANDRHSMHMIRSRRKSDYQRRLVSYGHIRKLDDSDSVSVDLSELNRMFLETLLAIQPSDISPTQTNSQKDISKCESALIDIKKRMKEVETAMIDAAGSPISILVSSLNKLEEQKKEYKKRLSELKSQQHNNAIDMLYMAEFLSKSPNENELRQRLHSKMVDAIDKIWIKPEKHYGKVYALVEIFWANKTTMTEFVIGHGVADVSIKGTTAIHHNFGTPASPKLFAFDLRDQKSANRMVLHKLAKQCNEIKPYELPDKIPATLNEAIDVWINIQRAEQKKGSFRVIIPQIARFKEFTAKNKITRKSHFKDGIQFKWQKYLLKKIKTEDISQGTARNTYNRARQFLRWWEVKIEFPTCGFLMKK</sequence>
<keyword evidence="3" id="KW-0175">Coiled coil</keyword>
<gene>
    <name evidence="6" type="ORF">HG66A1_62770</name>
</gene>
<evidence type="ECO:0000256" key="2">
    <source>
        <dbReference type="ARBA" id="ARBA00023172"/>
    </source>
</evidence>
<dbReference type="InterPro" id="IPR006119">
    <property type="entry name" value="Resolv_N"/>
</dbReference>
<dbReference type="InterPro" id="IPR038109">
    <property type="entry name" value="DNA_bind_recomb_sf"/>
</dbReference>
<keyword evidence="1" id="KW-0238">DNA-binding</keyword>